<dbReference type="GO" id="GO:0016747">
    <property type="term" value="F:acyltransferase activity, transferring groups other than amino-acyl groups"/>
    <property type="evidence" value="ECO:0007669"/>
    <property type="project" value="InterPro"/>
</dbReference>
<dbReference type="STRING" id="915059.NH26_14725"/>
<organism evidence="2 3">
    <name type="scientific">Flammeovirga pacifica</name>
    <dbReference type="NCBI Taxonomy" id="915059"/>
    <lineage>
        <taxon>Bacteria</taxon>
        <taxon>Pseudomonadati</taxon>
        <taxon>Bacteroidota</taxon>
        <taxon>Cytophagia</taxon>
        <taxon>Cytophagales</taxon>
        <taxon>Flammeovirgaceae</taxon>
        <taxon>Flammeovirga</taxon>
    </lineage>
</organism>
<reference evidence="2 3" key="1">
    <citation type="journal article" date="2012" name="Int. J. Syst. Evol. Microbiol.">
        <title>Flammeovirga pacifica sp. nov., isolated from deep-sea sediment.</title>
        <authorList>
            <person name="Xu H."/>
            <person name="Fu Y."/>
            <person name="Yang N."/>
            <person name="Ding Z."/>
            <person name="Lai Q."/>
            <person name="Zeng R."/>
        </authorList>
    </citation>
    <scope>NUCLEOTIDE SEQUENCE [LARGE SCALE GENOMIC DNA]</scope>
    <source>
        <strain evidence="3">DSM 24597 / LMG 26175 / WPAGA1</strain>
    </source>
</reference>
<accession>A0A1S1Z2P7</accession>
<dbReference type="OrthoDB" id="9789605at2"/>
<dbReference type="SUPFAM" id="SSF55729">
    <property type="entry name" value="Acyl-CoA N-acyltransferases (Nat)"/>
    <property type="match status" value="1"/>
</dbReference>
<name>A0A1S1Z2P7_FLAPC</name>
<dbReference type="InterPro" id="IPR016181">
    <property type="entry name" value="Acyl_CoA_acyltransferase"/>
</dbReference>
<evidence type="ECO:0000313" key="2">
    <source>
        <dbReference type="EMBL" id="OHX67512.1"/>
    </source>
</evidence>
<dbReference type="PROSITE" id="PS51186">
    <property type="entry name" value="GNAT"/>
    <property type="match status" value="1"/>
</dbReference>
<protein>
    <recommendedName>
        <fullName evidence="1">N-acetyltransferase domain-containing protein</fullName>
    </recommendedName>
</protein>
<evidence type="ECO:0000313" key="3">
    <source>
        <dbReference type="Proteomes" id="UP000179797"/>
    </source>
</evidence>
<evidence type="ECO:0000259" key="1">
    <source>
        <dbReference type="PROSITE" id="PS51186"/>
    </source>
</evidence>
<dbReference type="InterPro" id="IPR000182">
    <property type="entry name" value="GNAT_dom"/>
</dbReference>
<dbReference type="Gene3D" id="3.40.630.30">
    <property type="match status" value="1"/>
</dbReference>
<keyword evidence="3" id="KW-1185">Reference proteome</keyword>
<sequence length="184" mass="21510">MGYITIKVKTTYLEVKNNQVSQFSFPAKATILSWQPQDYKEYLKVYRAVGDAWGWTGSTLLETAILEERIHSKNRLFYLLQLEGETAGFIEYVIGDDASAEVLYFGLTPKFIGKKLGLPFLSKTMKTLFDTFDLNKIWLHTCEYDHPSAIKNYEKVGFEVIKEELVEEPYDEQYLEDFKKKYHE</sequence>
<dbReference type="Pfam" id="PF00583">
    <property type="entry name" value="Acetyltransf_1"/>
    <property type="match status" value="1"/>
</dbReference>
<dbReference type="EMBL" id="JRYR02000001">
    <property type="protein sequence ID" value="OHX67512.1"/>
    <property type="molecule type" value="Genomic_DNA"/>
</dbReference>
<comment type="caution">
    <text evidence="2">The sequence shown here is derived from an EMBL/GenBank/DDBJ whole genome shotgun (WGS) entry which is preliminary data.</text>
</comment>
<proteinExistence type="predicted"/>
<gene>
    <name evidence="2" type="ORF">NH26_14725</name>
</gene>
<feature type="domain" description="N-acetyltransferase" evidence="1">
    <location>
        <begin position="29"/>
        <end position="176"/>
    </location>
</feature>
<dbReference type="Proteomes" id="UP000179797">
    <property type="component" value="Unassembled WGS sequence"/>
</dbReference>
<dbReference type="AlphaFoldDB" id="A0A1S1Z2P7"/>